<reference evidence="1 2" key="1">
    <citation type="submission" date="2023-08" db="EMBL/GenBank/DDBJ databases">
        <title>Helicovermis profunda gen. nov., sp. nov., a novel mesophilic, fermentative bacterium within the Bacillota from a deep-sea hydrothermal vent chimney.</title>
        <authorList>
            <person name="Miyazaki U."/>
            <person name="Mizutani D."/>
            <person name="Hashimoto Y."/>
            <person name="Tame A."/>
            <person name="Sawayama S."/>
            <person name="Miyazaki J."/>
            <person name="Takai K."/>
            <person name="Nakagawa S."/>
        </authorList>
    </citation>
    <scope>NUCLEOTIDE SEQUENCE [LARGE SCALE GENOMIC DNA]</scope>
    <source>
        <strain evidence="1 2">S502</strain>
    </source>
</reference>
<dbReference type="AlphaFoldDB" id="A0AAU9E237"/>
<dbReference type="InterPro" id="IPR032466">
    <property type="entry name" value="Metal_Hydrolase"/>
</dbReference>
<dbReference type="PANTHER" id="PTHR10443">
    <property type="entry name" value="MICROSOMAL DIPEPTIDASE"/>
    <property type="match status" value="1"/>
</dbReference>
<keyword evidence="2" id="KW-1185">Reference proteome</keyword>
<dbReference type="Proteomes" id="UP001321786">
    <property type="component" value="Chromosome"/>
</dbReference>
<dbReference type="InterPro" id="IPR008257">
    <property type="entry name" value="Pept_M19"/>
</dbReference>
<evidence type="ECO:0000313" key="1">
    <source>
        <dbReference type="EMBL" id="BEP28651.1"/>
    </source>
</evidence>
<organism evidence="1 2">
    <name type="scientific">Helicovermis profundi</name>
    <dbReference type="NCBI Taxonomy" id="3065157"/>
    <lineage>
        <taxon>Bacteria</taxon>
        <taxon>Bacillati</taxon>
        <taxon>Bacillota</taxon>
        <taxon>Clostridia</taxon>
        <taxon>Helicovermis</taxon>
    </lineage>
</organism>
<proteinExistence type="predicted"/>
<dbReference type="Pfam" id="PF01244">
    <property type="entry name" value="Peptidase_M19"/>
    <property type="match status" value="1"/>
</dbReference>
<dbReference type="SUPFAM" id="SSF51556">
    <property type="entry name" value="Metallo-dependent hydrolases"/>
    <property type="match status" value="1"/>
</dbReference>
<dbReference type="GO" id="GO:0006508">
    <property type="term" value="P:proteolysis"/>
    <property type="evidence" value="ECO:0007669"/>
    <property type="project" value="InterPro"/>
</dbReference>
<dbReference type="RefSeq" id="WP_338536960.1">
    <property type="nucleotide sequence ID" value="NZ_AP028654.1"/>
</dbReference>
<dbReference type="EMBL" id="AP028654">
    <property type="protein sequence ID" value="BEP28651.1"/>
    <property type="molecule type" value="Genomic_DNA"/>
</dbReference>
<protein>
    <submittedName>
        <fullName evidence="1">Membrane dipeptidase</fullName>
    </submittedName>
</protein>
<gene>
    <name evidence="1" type="ORF">HLPR_09820</name>
</gene>
<dbReference type="Gene3D" id="3.20.20.140">
    <property type="entry name" value="Metal-dependent hydrolases"/>
    <property type="match status" value="1"/>
</dbReference>
<evidence type="ECO:0000313" key="2">
    <source>
        <dbReference type="Proteomes" id="UP001321786"/>
    </source>
</evidence>
<dbReference type="GO" id="GO:0070573">
    <property type="term" value="F:metallodipeptidase activity"/>
    <property type="evidence" value="ECO:0007669"/>
    <property type="project" value="InterPro"/>
</dbReference>
<dbReference type="PANTHER" id="PTHR10443:SF12">
    <property type="entry name" value="DIPEPTIDASE"/>
    <property type="match status" value="1"/>
</dbReference>
<accession>A0AAU9E237</accession>
<dbReference type="PROSITE" id="PS51365">
    <property type="entry name" value="RENAL_DIPEPTIDASE_2"/>
    <property type="match status" value="1"/>
</dbReference>
<name>A0AAU9E237_9FIRM</name>
<sequence length="331" mass="37400">MFKKAKKILKDSVVIDAHLDLGGIVYNNRILGKTKILNELFLSDFREASVNFIIAAIFVETPFLDSALKMALLQIEHLKADIKECKDFVLVKNSFEMEEALKENKIGIIMSLEGLEPIGRNIELLNTFYELGIRGFGVTWSRRNFVADGSYFASPREGVLGGLTPFGIEVMKKAEELGLFIDISHINDIGFKDVFKYTTSAIIASHSNSRKLNNITRNLNDEQIIKIANRNGVIGVNAYKSIVSSNELKQNIIGLCDHIDYIVNLTSDENIGFGFDLCTKYYNTGKMYDSLRDHKEIIGLTIELLNRGYSEKSIKNIIGNNFYSYLLEKLR</sequence>
<dbReference type="KEGG" id="hprf:HLPR_09820"/>